<feature type="compositionally biased region" description="Basic residues" evidence="1">
    <location>
        <begin position="119"/>
        <end position="136"/>
    </location>
</feature>
<feature type="compositionally biased region" description="Pro residues" evidence="1">
    <location>
        <begin position="109"/>
        <end position="118"/>
    </location>
</feature>
<dbReference type="Proteomes" id="UP000598217">
    <property type="component" value="Unassembled WGS sequence"/>
</dbReference>
<keyword evidence="2" id="KW-0472">Membrane</keyword>
<gene>
    <name evidence="3" type="ORF">H4W79_004816</name>
</gene>
<feature type="region of interest" description="Disordered" evidence="1">
    <location>
        <begin position="1"/>
        <end position="137"/>
    </location>
</feature>
<evidence type="ECO:0000313" key="4">
    <source>
        <dbReference type="Proteomes" id="UP000598217"/>
    </source>
</evidence>
<sequence>MTATTMTPGVRRVLDSPHGRRFGRPGERLAAPQATRRPDRQPSREELMLAQMRGNPRVEHRLRHGDLPDWMHFAQHRKASRPEPAPVVPPVPRPRPAPDDGPAPGREPSTPPRPSRPPLPRRPRRPASHRKPRRRTGWILTGYTLSAALGALAHNLSGLLG</sequence>
<feature type="compositionally biased region" description="Basic and acidic residues" evidence="1">
    <location>
        <begin position="36"/>
        <end position="47"/>
    </location>
</feature>
<proteinExistence type="predicted"/>
<feature type="transmembrane region" description="Helical" evidence="2">
    <location>
        <begin position="138"/>
        <end position="156"/>
    </location>
</feature>
<organism evidence="3 4">
    <name type="scientific">Nocardiopsis terrae</name>
    <dbReference type="NCBI Taxonomy" id="372655"/>
    <lineage>
        <taxon>Bacteria</taxon>
        <taxon>Bacillati</taxon>
        <taxon>Actinomycetota</taxon>
        <taxon>Actinomycetes</taxon>
        <taxon>Streptosporangiales</taxon>
        <taxon>Nocardiopsidaceae</taxon>
        <taxon>Nocardiopsis</taxon>
    </lineage>
</organism>
<feature type="compositionally biased region" description="Basic and acidic residues" evidence="1">
    <location>
        <begin position="56"/>
        <end position="69"/>
    </location>
</feature>
<evidence type="ECO:0000313" key="3">
    <source>
        <dbReference type="EMBL" id="MBE1460602.1"/>
    </source>
</evidence>
<accession>A0ABR9HNJ7</accession>
<comment type="caution">
    <text evidence="3">The sequence shown here is derived from an EMBL/GenBank/DDBJ whole genome shotgun (WGS) entry which is preliminary data.</text>
</comment>
<dbReference type="RefSeq" id="WP_191267755.1">
    <property type="nucleotide sequence ID" value="NZ_BMXJ01000001.1"/>
</dbReference>
<protein>
    <submittedName>
        <fullName evidence="3">Uncharacterized protein</fullName>
    </submittedName>
</protein>
<evidence type="ECO:0000256" key="2">
    <source>
        <dbReference type="SAM" id="Phobius"/>
    </source>
</evidence>
<evidence type="ECO:0000256" key="1">
    <source>
        <dbReference type="SAM" id="MobiDB-lite"/>
    </source>
</evidence>
<keyword evidence="2" id="KW-1133">Transmembrane helix</keyword>
<dbReference type="EMBL" id="JADBDY010000001">
    <property type="protein sequence ID" value="MBE1460602.1"/>
    <property type="molecule type" value="Genomic_DNA"/>
</dbReference>
<feature type="compositionally biased region" description="Pro residues" evidence="1">
    <location>
        <begin position="83"/>
        <end position="101"/>
    </location>
</feature>
<keyword evidence="2" id="KW-0812">Transmembrane</keyword>
<keyword evidence="4" id="KW-1185">Reference proteome</keyword>
<reference evidence="3 4" key="1">
    <citation type="submission" date="2020-10" db="EMBL/GenBank/DDBJ databases">
        <title>Sequencing the genomes of 1000 actinobacteria strains.</title>
        <authorList>
            <person name="Klenk H.-P."/>
        </authorList>
    </citation>
    <scope>NUCLEOTIDE SEQUENCE [LARGE SCALE GENOMIC DNA]</scope>
    <source>
        <strain evidence="3 4">DSM 45157</strain>
    </source>
</reference>
<name>A0ABR9HNJ7_9ACTN</name>